<gene>
    <name evidence="2" type="ORF">FJZ47_16175</name>
</gene>
<dbReference type="SUPFAM" id="SSF50341">
    <property type="entry name" value="CheW-like"/>
    <property type="match status" value="1"/>
</dbReference>
<comment type="caution">
    <text evidence="2">The sequence shown here is derived from an EMBL/GenBank/DDBJ whole genome shotgun (WGS) entry which is preliminary data.</text>
</comment>
<organism evidence="2 3">
    <name type="scientific">Tectimicrobiota bacterium</name>
    <dbReference type="NCBI Taxonomy" id="2528274"/>
    <lineage>
        <taxon>Bacteria</taxon>
        <taxon>Pseudomonadati</taxon>
        <taxon>Nitrospinota/Tectimicrobiota group</taxon>
        <taxon>Candidatus Tectimicrobiota</taxon>
    </lineage>
</organism>
<dbReference type="AlphaFoldDB" id="A0A937W530"/>
<evidence type="ECO:0000259" key="1">
    <source>
        <dbReference type="Pfam" id="PF01584"/>
    </source>
</evidence>
<dbReference type="Proteomes" id="UP000712673">
    <property type="component" value="Unassembled WGS sequence"/>
</dbReference>
<evidence type="ECO:0000313" key="2">
    <source>
        <dbReference type="EMBL" id="MBM3225322.1"/>
    </source>
</evidence>
<dbReference type="InterPro" id="IPR002545">
    <property type="entry name" value="CheW-lke_dom"/>
</dbReference>
<accession>A0A937W530</accession>
<proteinExistence type="predicted"/>
<dbReference type="EMBL" id="VGLS01000541">
    <property type="protein sequence ID" value="MBM3225322.1"/>
    <property type="molecule type" value="Genomic_DNA"/>
</dbReference>
<dbReference type="InterPro" id="IPR036061">
    <property type="entry name" value="CheW-like_dom_sf"/>
</dbReference>
<dbReference type="GO" id="GO:0006935">
    <property type="term" value="P:chemotaxis"/>
    <property type="evidence" value="ECO:0007669"/>
    <property type="project" value="InterPro"/>
</dbReference>
<name>A0A937W530_UNCTE</name>
<reference evidence="2" key="1">
    <citation type="submission" date="2019-03" db="EMBL/GenBank/DDBJ databases">
        <title>Lake Tanganyika Metagenome-Assembled Genomes (MAGs).</title>
        <authorList>
            <person name="Tran P."/>
        </authorList>
    </citation>
    <scope>NUCLEOTIDE SEQUENCE</scope>
    <source>
        <strain evidence="2">K_DeepCast_65m_m2_066</strain>
    </source>
</reference>
<protein>
    <submittedName>
        <fullName evidence="2">Chemotaxis protein CheW</fullName>
    </submittedName>
</protein>
<feature type="domain" description="CheW-like" evidence="1">
    <location>
        <begin position="17"/>
        <end position="127"/>
    </location>
</feature>
<dbReference type="GO" id="GO:0007165">
    <property type="term" value="P:signal transduction"/>
    <property type="evidence" value="ECO:0007669"/>
    <property type="project" value="InterPro"/>
</dbReference>
<evidence type="ECO:0000313" key="3">
    <source>
        <dbReference type="Proteomes" id="UP000712673"/>
    </source>
</evidence>
<dbReference type="Pfam" id="PF01584">
    <property type="entry name" value="CheW"/>
    <property type="match status" value="1"/>
</dbReference>
<sequence length="156" mass="16986">MEPAMNALESVPSMLSFLRCVVGQQTYALPMLCVHRVQRLTPDSPAASMPVVPLAARVARAESAPELPGKLVVFKAQPHPWALAVEAVDGVMQVPRTQVWRLPAQLAGPTAWFDAVLVQDSTLLLVLCPLTGWLPRATRTPRRFPIPHPCHGPAHP</sequence>